<sequence>MTLHESKSTAYHDPGRTGGPHPFGGSGASSYSAAASAPGASGPHPADYDYDPGSVSYDSGAIPTAYDTGSEPTAYDTGSGATGYETGYETGYDSGSAVAAGSNGSGAVTASDASTALSGNGVQSGAPLGTVGSVHPLIAATGLASPYDGAGATAPTGSGTSVSGGSGTHRAYLDETSAAVPQAPVAAGSSARRPQRALYKHAALGPLRADSDPAATSGEDFFDLLARLAEPEDWSGGPGRAARADDTWVLREYVEWAFERLHRQRRIVTADDGTHSVFNTGLVTAQQEAIYGLFVPSRDPDGAPWRLQGWYPESERELQDRFAELPRPAGYAEEPADLVYDWRRELIVHPRQLLESAENLAALPAPLNSNPYQAGLVLEGAVRRAEARVHQDYRAAVPCWDPAAERVQLLLPLSLTTPESVDTALLITRDDAHDAYRGHMLLDLGTAYARARQLSRPRDWLTPPAGS</sequence>
<reference evidence="4" key="1">
    <citation type="submission" date="2016-10" db="EMBL/GenBank/DDBJ databases">
        <authorList>
            <person name="Varghese N."/>
            <person name="Submissions S."/>
        </authorList>
    </citation>
    <scope>NUCLEOTIDE SEQUENCE [LARGE SCALE GENOMIC DNA]</scope>
    <source>
        <strain evidence="4">DSM 43163</strain>
    </source>
</reference>
<proteinExistence type="predicted"/>
<dbReference type="RefSeq" id="WP_103936687.1">
    <property type="nucleotide sequence ID" value="NZ_FNVO01000002.1"/>
</dbReference>
<feature type="compositionally biased region" description="Gly residues" evidence="1">
    <location>
        <begin position="16"/>
        <end position="27"/>
    </location>
</feature>
<evidence type="ECO:0000313" key="3">
    <source>
        <dbReference type="EMBL" id="SEF90137.1"/>
    </source>
</evidence>
<dbReference type="AlphaFoldDB" id="A0A1H5VU99"/>
<feature type="domain" description="DUF3825" evidence="2">
    <location>
        <begin position="225"/>
        <end position="460"/>
    </location>
</feature>
<dbReference type="Proteomes" id="UP000236723">
    <property type="component" value="Unassembled WGS sequence"/>
</dbReference>
<dbReference type="InterPro" id="IPR024437">
    <property type="entry name" value="DUF3825"/>
</dbReference>
<organism evidence="3 4">
    <name type="scientific">Thermomonospora echinospora</name>
    <dbReference type="NCBI Taxonomy" id="1992"/>
    <lineage>
        <taxon>Bacteria</taxon>
        <taxon>Bacillati</taxon>
        <taxon>Actinomycetota</taxon>
        <taxon>Actinomycetes</taxon>
        <taxon>Streptosporangiales</taxon>
        <taxon>Thermomonosporaceae</taxon>
        <taxon>Thermomonospora</taxon>
    </lineage>
</organism>
<evidence type="ECO:0000256" key="1">
    <source>
        <dbReference type="SAM" id="MobiDB-lite"/>
    </source>
</evidence>
<accession>A0A1H5VU99</accession>
<keyword evidence="4" id="KW-1185">Reference proteome</keyword>
<feature type="region of interest" description="Disordered" evidence="1">
    <location>
        <begin position="1"/>
        <end position="63"/>
    </location>
</feature>
<feature type="compositionally biased region" description="Low complexity" evidence="1">
    <location>
        <begin position="28"/>
        <end position="45"/>
    </location>
</feature>
<dbReference type="OrthoDB" id="5493836at2"/>
<dbReference type="Pfam" id="PF12873">
    <property type="entry name" value="DUF3825"/>
    <property type="match status" value="1"/>
</dbReference>
<gene>
    <name evidence="3" type="ORF">SAMN04489712_102438</name>
</gene>
<protein>
    <recommendedName>
        <fullName evidence="2">DUF3825 domain-containing protein</fullName>
    </recommendedName>
</protein>
<evidence type="ECO:0000259" key="2">
    <source>
        <dbReference type="Pfam" id="PF12873"/>
    </source>
</evidence>
<evidence type="ECO:0000313" key="4">
    <source>
        <dbReference type="Proteomes" id="UP000236723"/>
    </source>
</evidence>
<name>A0A1H5VU99_9ACTN</name>
<dbReference type="EMBL" id="FNVO01000002">
    <property type="protein sequence ID" value="SEF90137.1"/>
    <property type="molecule type" value="Genomic_DNA"/>
</dbReference>